<keyword evidence="3" id="KW-1185">Reference proteome</keyword>
<feature type="compositionally biased region" description="Polar residues" evidence="1">
    <location>
        <begin position="213"/>
        <end position="226"/>
    </location>
</feature>
<feature type="non-terminal residue" evidence="2">
    <location>
        <position position="1"/>
    </location>
</feature>
<dbReference type="AlphaFoldDB" id="K0RJ49"/>
<feature type="region of interest" description="Disordered" evidence="1">
    <location>
        <begin position="212"/>
        <end position="232"/>
    </location>
</feature>
<comment type="caution">
    <text evidence="2">The sequence shown here is derived from an EMBL/GenBank/DDBJ whole genome shotgun (WGS) entry which is preliminary data.</text>
</comment>
<name>K0RJ49_THAOC</name>
<sequence length="260" mass="29029">VTISSSFEGIEMPSKLPKWYSKLVLPPGWYLPGRNKRRSHKKRHGQLGFADLSKGVAQNYRTIDKETFNFIDAVAKSLLKRSRKLKAKAESKSLPREILVPSSPNVNMAHVPASIISVPVPSMTVAMTNQLKLTPSELEKKTTPPQHVETARRVSNFEGGSDTNKDETNKDPSMMMANSIPVGTMQVDPRMLLADRPKTFIITCVQCREDTETSVGSPLSDPSASSGARRPLCQHHRRQHPWRICLLWLKLAITPSYECG</sequence>
<gene>
    <name evidence="2" type="ORF">THAOC_28420</name>
</gene>
<evidence type="ECO:0000313" key="2">
    <source>
        <dbReference type="EMBL" id="EJK52319.1"/>
    </source>
</evidence>
<feature type="region of interest" description="Disordered" evidence="1">
    <location>
        <begin position="138"/>
        <end position="174"/>
    </location>
</feature>
<evidence type="ECO:0000256" key="1">
    <source>
        <dbReference type="SAM" id="MobiDB-lite"/>
    </source>
</evidence>
<proteinExistence type="predicted"/>
<reference evidence="2 3" key="1">
    <citation type="journal article" date="2012" name="Genome Biol.">
        <title>Genome and low-iron response of an oceanic diatom adapted to chronic iron limitation.</title>
        <authorList>
            <person name="Lommer M."/>
            <person name="Specht M."/>
            <person name="Roy A.S."/>
            <person name="Kraemer L."/>
            <person name="Andreson R."/>
            <person name="Gutowska M.A."/>
            <person name="Wolf J."/>
            <person name="Bergner S.V."/>
            <person name="Schilhabel M.B."/>
            <person name="Klostermeier U.C."/>
            <person name="Beiko R.G."/>
            <person name="Rosenstiel P."/>
            <person name="Hippler M."/>
            <person name="Laroche J."/>
        </authorList>
    </citation>
    <scope>NUCLEOTIDE SEQUENCE [LARGE SCALE GENOMIC DNA]</scope>
    <source>
        <strain evidence="2 3">CCMP1005</strain>
    </source>
</reference>
<dbReference type="Proteomes" id="UP000266841">
    <property type="component" value="Unassembled WGS sequence"/>
</dbReference>
<dbReference type="EMBL" id="AGNL01040051">
    <property type="protein sequence ID" value="EJK52319.1"/>
    <property type="molecule type" value="Genomic_DNA"/>
</dbReference>
<protein>
    <submittedName>
        <fullName evidence="2">Uncharacterized protein</fullName>
    </submittedName>
</protein>
<evidence type="ECO:0000313" key="3">
    <source>
        <dbReference type="Proteomes" id="UP000266841"/>
    </source>
</evidence>
<dbReference type="OrthoDB" id="54709at2759"/>
<organism evidence="2 3">
    <name type="scientific">Thalassiosira oceanica</name>
    <name type="common">Marine diatom</name>
    <dbReference type="NCBI Taxonomy" id="159749"/>
    <lineage>
        <taxon>Eukaryota</taxon>
        <taxon>Sar</taxon>
        <taxon>Stramenopiles</taxon>
        <taxon>Ochrophyta</taxon>
        <taxon>Bacillariophyta</taxon>
        <taxon>Coscinodiscophyceae</taxon>
        <taxon>Thalassiosirophycidae</taxon>
        <taxon>Thalassiosirales</taxon>
        <taxon>Thalassiosiraceae</taxon>
        <taxon>Thalassiosira</taxon>
    </lineage>
</organism>
<accession>K0RJ49</accession>